<accession>A0AA97NLQ8</accession>
<dbReference type="Proteomes" id="UP000011086">
    <property type="component" value="Unassembled WGS sequence"/>
</dbReference>
<sequence>MSQGAVAGDPSRFSEVIDRDKSTLQSLNQLTFKVGNFGFCSIYASLEDCKIWVIHHYEILKSNNKDFGCNKRVVIQIVTRIRSRLSYGRGRGNLISRHRKDRRFGYLSSFAIHDFKEEHKCLRGTGPRLQPGMWMEVGEAVGSPRLH</sequence>
<evidence type="ECO:0000313" key="1">
    <source>
        <dbReference type="EMBL" id="ELQ32458.1"/>
    </source>
</evidence>
<proteinExistence type="predicted"/>
<dbReference type="EMBL" id="JH793786">
    <property type="protein sequence ID" value="ELQ32458.1"/>
    <property type="molecule type" value="Genomic_DNA"/>
</dbReference>
<reference evidence="1" key="1">
    <citation type="journal article" date="2012" name="PLoS Genet.">
        <title>Comparative analysis of the genomes of two field isolates of the rice blast fungus Magnaporthe oryzae.</title>
        <authorList>
            <person name="Xue M."/>
            <person name="Yang J."/>
            <person name="Li Z."/>
            <person name="Hu S."/>
            <person name="Yao N."/>
            <person name="Dean R.A."/>
            <person name="Zhao W."/>
            <person name="Shen M."/>
            <person name="Zhang H."/>
            <person name="Li C."/>
            <person name="Liu L."/>
            <person name="Cao L."/>
            <person name="Xu X."/>
            <person name="Xing Y."/>
            <person name="Hsiang T."/>
            <person name="Zhang Z."/>
            <person name="Xu J.R."/>
            <person name="Peng Y.L."/>
        </authorList>
    </citation>
    <scope>NUCLEOTIDE SEQUENCE</scope>
    <source>
        <strain evidence="1">Y34</strain>
    </source>
</reference>
<protein>
    <submittedName>
        <fullName evidence="1">Uncharacterized protein</fullName>
    </submittedName>
</protein>
<organism evidence="1">
    <name type="scientific">Pyricularia oryzae (strain Y34)</name>
    <name type="common">Rice blast fungus</name>
    <name type="synonym">Magnaporthe oryzae</name>
    <dbReference type="NCBI Taxonomy" id="1143189"/>
    <lineage>
        <taxon>Eukaryota</taxon>
        <taxon>Fungi</taxon>
        <taxon>Dikarya</taxon>
        <taxon>Ascomycota</taxon>
        <taxon>Pezizomycotina</taxon>
        <taxon>Sordariomycetes</taxon>
        <taxon>Sordariomycetidae</taxon>
        <taxon>Magnaporthales</taxon>
        <taxon>Pyriculariaceae</taxon>
        <taxon>Pyricularia</taxon>
    </lineage>
</organism>
<name>A0AA97NLQ8_PYRO3</name>
<gene>
    <name evidence="1" type="ORF">OOU_Y34scaffold01152g4</name>
</gene>
<dbReference type="AlphaFoldDB" id="A0AA97NLQ8"/>